<evidence type="ECO:0000313" key="8">
    <source>
        <dbReference type="EMBL" id="KAL3312837.1"/>
    </source>
</evidence>
<feature type="transmembrane region" description="Helical" evidence="7">
    <location>
        <begin position="72"/>
        <end position="93"/>
    </location>
</feature>
<sequence>MVCSFYYSVVVSWTAYYFIMMSALPELPKDEATSQAIFDHFTTETYWPVLCHATIMLLVFLCILGGLKWAEIANMVLVPLLLLIILFTFSWSLTRPFGEVGIKFLFSPSWDSFADPTLWISALSQNAFDTGAGTGCFVAYASYFSRNDVSVRYALIIPLVNNLVSIICGITIFGTVFSTMLLKNPTLTRNSIIGMMKMSGPGGTGLTFTWIPVLFASVGIMGRILCSLFFLCLCFAGFTSLISGVQLFALCIKNTGVSHRISLAISVILHFLCGLPSALWINFLTNQDTTWSFALIISGAIFTLLVVVYGVERYRKVVVNDFGIGDWKLRIPWSFIIAVCVPLEAAFLIVWWIYAEIKSDPEWYIPTLYSLSTVLIEWSLLVITLAIATVVCWKKQPKFLDYAKECGYDPVNPDYPSKEQIKMNEFATTREIAIPPAREPDFFSASNPNWQINDKDQFHTYL</sequence>
<feature type="binding site" evidence="6">
    <location>
        <position position="161"/>
    </location>
    <ligand>
        <name>Na(+)</name>
        <dbReference type="ChEBI" id="CHEBI:29101"/>
        <label>1</label>
    </ligand>
</feature>
<keyword evidence="5 7" id="KW-0472">Membrane</keyword>
<feature type="transmembrane region" description="Helical" evidence="7">
    <location>
        <begin position="331"/>
        <end position="354"/>
    </location>
</feature>
<dbReference type="PROSITE" id="PS50267">
    <property type="entry name" value="NA_NEUROTRAN_SYMP_3"/>
    <property type="match status" value="1"/>
</dbReference>
<evidence type="ECO:0000256" key="4">
    <source>
        <dbReference type="ARBA" id="ARBA00022989"/>
    </source>
</evidence>
<dbReference type="InterPro" id="IPR000175">
    <property type="entry name" value="Na/ntran_symport"/>
</dbReference>
<keyword evidence="6" id="KW-0479">Metal-binding</keyword>
<dbReference type="PANTHER" id="PTHR42948:SF1">
    <property type="entry name" value="TRANSPORTER"/>
    <property type="match status" value="1"/>
</dbReference>
<keyword evidence="9" id="KW-1185">Reference proteome</keyword>
<keyword evidence="3 7" id="KW-0812">Transmembrane</keyword>
<comment type="subcellular location">
    <subcellularLocation>
        <location evidence="1">Membrane</location>
        <topology evidence="1">Multi-pass membrane protein</topology>
    </subcellularLocation>
</comment>
<feature type="transmembrane region" description="Helical" evidence="7">
    <location>
        <begin position="291"/>
        <end position="311"/>
    </location>
</feature>
<dbReference type="InterPro" id="IPR037272">
    <property type="entry name" value="SNS_sf"/>
</dbReference>
<dbReference type="EMBL" id="JBJKFK010001534">
    <property type="protein sequence ID" value="KAL3312837.1"/>
    <property type="molecule type" value="Genomic_DNA"/>
</dbReference>
<organism evidence="8 9">
    <name type="scientific">Cichlidogyrus casuarinus</name>
    <dbReference type="NCBI Taxonomy" id="1844966"/>
    <lineage>
        <taxon>Eukaryota</taxon>
        <taxon>Metazoa</taxon>
        <taxon>Spiralia</taxon>
        <taxon>Lophotrochozoa</taxon>
        <taxon>Platyhelminthes</taxon>
        <taxon>Monogenea</taxon>
        <taxon>Monopisthocotylea</taxon>
        <taxon>Dactylogyridea</taxon>
        <taxon>Ancyrocephalidae</taxon>
        <taxon>Cichlidogyrus</taxon>
    </lineage>
</organism>
<evidence type="ECO:0000256" key="2">
    <source>
        <dbReference type="ARBA" id="ARBA00022448"/>
    </source>
</evidence>
<reference evidence="8 9" key="1">
    <citation type="submission" date="2024-11" db="EMBL/GenBank/DDBJ databases">
        <title>Adaptive evolution of stress response genes in parasites aligns with host niche diversity.</title>
        <authorList>
            <person name="Hahn C."/>
            <person name="Resl P."/>
        </authorList>
    </citation>
    <scope>NUCLEOTIDE SEQUENCE [LARGE SCALE GENOMIC DNA]</scope>
    <source>
        <strain evidence="8">EGGRZ-B1_66</strain>
        <tissue evidence="8">Body</tissue>
    </source>
</reference>
<feature type="transmembrane region" description="Helical" evidence="7">
    <location>
        <begin position="263"/>
        <end position="285"/>
    </location>
</feature>
<evidence type="ECO:0000256" key="6">
    <source>
        <dbReference type="PIRSR" id="PIRSR600175-1"/>
    </source>
</evidence>
<feature type="binding site" evidence="6">
    <location>
        <position position="240"/>
    </location>
    <ligand>
        <name>Na(+)</name>
        <dbReference type="ChEBI" id="CHEBI:29101"/>
        <label>1</label>
    </ligand>
</feature>
<dbReference type="SUPFAM" id="SSF161070">
    <property type="entry name" value="SNF-like"/>
    <property type="match status" value="1"/>
</dbReference>
<accession>A0ABD2Q145</accession>
<evidence type="ECO:0000256" key="5">
    <source>
        <dbReference type="ARBA" id="ARBA00023136"/>
    </source>
</evidence>
<feature type="transmembrane region" description="Helical" evidence="7">
    <location>
        <begin position="374"/>
        <end position="393"/>
    </location>
</feature>
<dbReference type="PANTHER" id="PTHR42948">
    <property type="entry name" value="TRANSPORTER"/>
    <property type="match status" value="1"/>
</dbReference>
<feature type="transmembrane region" description="Helical" evidence="7">
    <location>
        <begin position="45"/>
        <end position="65"/>
    </location>
</feature>
<name>A0ABD2Q145_9PLAT</name>
<keyword evidence="4 7" id="KW-1133">Transmembrane helix</keyword>
<feature type="transmembrane region" description="Helical" evidence="7">
    <location>
        <begin position="153"/>
        <end position="182"/>
    </location>
</feature>
<dbReference type="Proteomes" id="UP001626550">
    <property type="component" value="Unassembled WGS sequence"/>
</dbReference>
<proteinExistence type="predicted"/>
<keyword evidence="2" id="KW-0813">Transport</keyword>
<comment type="caution">
    <text evidence="8">The sequence shown here is derived from an EMBL/GenBank/DDBJ whole genome shotgun (WGS) entry which is preliminary data.</text>
</comment>
<keyword evidence="6" id="KW-0915">Sodium</keyword>
<evidence type="ECO:0000313" key="9">
    <source>
        <dbReference type="Proteomes" id="UP001626550"/>
    </source>
</evidence>
<dbReference type="GO" id="GO:0016020">
    <property type="term" value="C:membrane"/>
    <property type="evidence" value="ECO:0007669"/>
    <property type="project" value="UniProtKB-SubCell"/>
</dbReference>
<dbReference type="Pfam" id="PF00209">
    <property type="entry name" value="SNF"/>
    <property type="match status" value="1"/>
</dbReference>
<protein>
    <submittedName>
        <fullName evidence="8">Uncharacterized protein</fullName>
    </submittedName>
</protein>
<evidence type="ECO:0000256" key="7">
    <source>
        <dbReference type="SAM" id="Phobius"/>
    </source>
</evidence>
<evidence type="ECO:0000256" key="1">
    <source>
        <dbReference type="ARBA" id="ARBA00004141"/>
    </source>
</evidence>
<dbReference type="AlphaFoldDB" id="A0ABD2Q145"/>
<feature type="transmembrane region" description="Helical" evidence="7">
    <location>
        <begin position="5"/>
        <end position="25"/>
    </location>
</feature>
<feature type="transmembrane region" description="Helical" evidence="7">
    <location>
        <begin position="228"/>
        <end position="251"/>
    </location>
</feature>
<gene>
    <name evidence="8" type="ORF">Ciccas_008564</name>
</gene>
<feature type="transmembrane region" description="Helical" evidence="7">
    <location>
        <begin position="203"/>
        <end position="222"/>
    </location>
</feature>
<evidence type="ECO:0000256" key="3">
    <source>
        <dbReference type="ARBA" id="ARBA00022692"/>
    </source>
</evidence>